<feature type="region of interest" description="Disordered" evidence="1">
    <location>
        <begin position="232"/>
        <end position="282"/>
    </location>
</feature>
<accession>A0A6A0A946</accession>
<name>A0A6A0A946_HAELA</name>
<dbReference type="Proteomes" id="UP000485058">
    <property type="component" value="Unassembled WGS sequence"/>
</dbReference>
<feature type="compositionally biased region" description="Polar residues" evidence="1">
    <location>
        <begin position="256"/>
        <end position="282"/>
    </location>
</feature>
<reference evidence="2 3" key="1">
    <citation type="submission" date="2020-02" db="EMBL/GenBank/DDBJ databases">
        <title>Draft genome sequence of Haematococcus lacustris strain NIES-144.</title>
        <authorList>
            <person name="Morimoto D."/>
            <person name="Nakagawa S."/>
            <person name="Yoshida T."/>
            <person name="Sawayama S."/>
        </authorList>
    </citation>
    <scope>NUCLEOTIDE SEQUENCE [LARGE SCALE GENOMIC DNA]</scope>
    <source>
        <strain evidence="2 3">NIES-144</strain>
    </source>
</reference>
<evidence type="ECO:0000313" key="3">
    <source>
        <dbReference type="Proteomes" id="UP000485058"/>
    </source>
</evidence>
<dbReference type="AlphaFoldDB" id="A0A6A0A946"/>
<feature type="compositionally biased region" description="Basic and acidic residues" evidence="1">
    <location>
        <begin position="234"/>
        <end position="248"/>
    </location>
</feature>
<comment type="caution">
    <text evidence="2">The sequence shown here is derived from an EMBL/GenBank/DDBJ whole genome shotgun (WGS) entry which is preliminary data.</text>
</comment>
<dbReference type="EMBL" id="BLLF01004113">
    <property type="protein sequence ID" value="GFH28943.1"/>
    <property type="molecule type" value="Genomic_DNA"/>
</dbReference>
<proteinExistence type="predicted"/>
<sequence length="282" mass="29605">MNYGSLLPGEADSSQTRARLVPAGLGNQADSFISPPNPQPTAVMGAVPGRSCITGRRWRKRPFFSANYDLSLRHSNTQGPVYGPICLHDLITFLYPPVPPLDLLALPLGSFSAPYLPALPRMPPPARPAREAPPTVEHLCSLLSSLRLSPSLPDSTINELCSLTSSWRVSPSLPDSTINELCSLMSSWRVSPASPDSTSDVLSSSGVSPALPDSTTAVDHIATAAPAAAVNTGLEHHQQMPQREEAVTREGGQPSPAATSSSNGCEPEASQDTPAQNAATAA</sequence>
<protein>
    <submittedName>
        <fullName evidence="2">Uncharacterized protein</fullName>
    </submittedName>
</protein>
<organism evidence="2 3">
    <name type="scientific">Haematococcus lacustris</name>
    <name type="common">Green alga</name>
    <name type="synonym">Haematococcus pluvialis</name>
    <dbReference type="NCBI Taxonomy" id="44745"/>
    <lineage>
        <taxon>Eukaryota</taxon>
        <taxon>Viridiplantae</taxon>
        <taxon>Chlorophyta</taxon>
        <taxon>core chlorophytes</taxon>
        <taxon>Chlorophyceae</taxon>
        <taxon>CS clade</taxon>
        <taxon>Chlamydomonadales</taxon>
        <taxon>Haematococcaceae</taxon>
        <taxon>Haematococcus</taxon>
    </lineage>
</organism>
<keyword evidence="3" id="KW-1185">Reference proteome</keyword>
<evidence type="ECO:0000313" key="2">
    <source>
        <dbReference type="EMBL" id="GFH28943.1"/>
    </source>
</evidence>
<evidence type="ECO:0000256" key="1">
    <source>
        <dbReference type="SAM" id="MobiDB-lite"/>
    </source>
</evidence>
<gene>
    <name evidence="2" type="ORF">HaLaN_27518</name>
</gene>